<comment type="caution">
    <text evidence="1">The sequence shown here is derived from an EMBL/GenBank/DDBJ whole genome shotgun (WGS) entry which is preliminary data.</text>
</comment>
<protein>
    <submittedName>
        <fullName evidence="1">Uncharacterized protein</fullName>
    </submittedName>
</protein>
<gene>
    <name evidence="1" type="ORF">PAI11_37230</name>
</gene>
<evidence type="ECO:0000313" key="2">
    <source>
        <dbReference type="Proteomes" id="UP000005143"/>
    </source>
</evidence>
<dbReference type="AlphaFoldDB" id="H0EA49"/>
<sequence length="53" mass="5616">MSGGRPVRGGAPVDLRLPWYELRFPGRVVGGDVPTSGRCRVLTVGSGGRCRGF</sequence>
<evidence type="ECO:0000313" key="1">
    <source>
        <dbReference type="EMBL" id="EHN09389.1"/>
    </source>
</evidence>
<organism evidence="1 2">
    <name type="scientific">Patulibacter medicamentivorans</name>
    <dbReference type="NCBI Taxonomy" id="1097667"/>
    <lineage>
        <taxon>Bacteria</taxon>
        <taxon>Bacillati</taxon>
        <taxon>Actinomycetota</taxon>
        <taxon>Thermoleophilia</taxon>
        <taxon>Solirubrobacterales</taxon>
        <taxon>Patulibacteraceae</taxon>
        <taxon>Patulibacter</taxon>
    </lineage>
</organism>
<proteinExistence type="predicted"/>
<dbReference type="Proteomes" id="UP000005143">
    <property type="component" value="Unassembled WGS sequence"/>
</dbReference>
<name>H0EA49_9ACTN</name>
<dbReference type="EMBL" id="AGUD01000292">
    <property type="protein sequence ID" value="EHN09389.1"/>
    <property type="molecule type" value="Genomic_DNA"/>
</dbReference>
<reference evidence="1 2" key="1">
    <citation type="journal article" date="2013" name="Biodegradation">
        <title>Quantitative proteomic analysis of ibuprofen-degrading Patulibacter sp. strain I11.</title>
        <authorList>
            <person name="Almeida B."/>
            <person name="Kjeldal H."/>
            <person name="Lolas I."/>
            <person name="Knudsen A.D."/>
            <person name="Carvalho G."/>
            <person name="Nielsen K.L."/>
            <person name="Barreto Crespo M.T."/>
            <person name="Stensballe A."/>
            <person name="Nielsen J.L."/>
        </authorList>
    </citation>
    <scope>NUCLEOTIDE SEQUENCE [LARGE SCALE GENOMIC DNA]</scope>
    <source>
        <strain evidence="1 2">I11</strain>
    </source>
</reference>
<keyword evidence="2" id="KW-1185">Reference proteome</keyword>
<accession>H0EA49</accession>